<name>M5GE53_DACPD</name>
<evidence type="ECO:0000313" key="3">
    <source>
        <dbReference type="Proteomes" id="UP000030653"/>
    </source>
</evidence>
<accession>M5GE53</accession>
<dbReference type="HOGENOM" id="CLU_1115721_0_0_1"/>
<feature type="compositionally biased region" description="Basic and acidic residues" evidence="1">
    <location>
        <begin position="215"/>
        <end position="227"/>
    </location>
</feature>
<organism evidence="2 3">
    <name type="scientific">Dacryopinax primogenitus (strain DJM 731)</name>
    <name type="common">Brown rot fungus</name>
    <dbReference type="NCBI Taxonomy" id="1858805"/>
    <lineage>
        <taxon>Eukaryota</taxon>
        <taxon>Fungi</taxon>
        <taxon>Dikarya</taxon>
        <taxon>Basidiomycota</taxon>
        <taxon>Agaricomycotina</taxon>
        <taxon>Dacrymycetes</taxon>
        <taxon>Dacrymycetales</taxon>
        <taxon>Dacrymycetaceae</taxon>
        <taxon>Dacryopinax</taxon>
    </lineage>
</organism>
<dbReference type="AlphaFoldDB" id="M5GE53"/>
<keyword evidence="3" id="KW-1185">Reference proteome</keyword>
<proteinExistence type="predicted"/>
<dbReference type="Proteomes" id="UP000030653">
    <property type="component" value="Unassembled WGS sequence"/>
</dbReference>
<gene>
    <name evidence="2" type="ORF">DACRYDRAFT_115276</name>
</gene>
<evidence type="ECO:0000256" key="1">
    <source>
        <dbReference type="SAM" id="MobiDB-lite"/>
    </source>
</evidence>
<dbReference type="GeneID" id="63685032"/>
<feature type="compositionally biased region" description="Basic and acidic residues" evidence="1">
    <location>
        <begin position="237"/>
        <end position="249"/>
    </location>
</feature>
<feature type="region of interest" description="Disordered" evidence="1">
    <location>
        <begin position="78"/>
        <end position="249"/>
    </location>
</feature>
<dbReference type="RefSeq" id="XP_040629882.1">
    <property type="nucleotide sequence ID" value="XM_040769970.1"/>
</dbReference>
<protein>
    <submittedName>
        <fullName evidence="2">Uncharacterized protein</fullName>
    </submittedName>
</protein>
<dbReference type="EMBL" id="JH795860">
    <property type="protein sequence ID" value="EJU02988.1"/>
    <property type="molecule type" value="Genomic_DNA"/>
</dbReference>
<feature type="compositionally biased region" description="Basic and acidic residues" evidence="1">
    <location>
        <begin position="145"/>
        <end position="189"/>
    </location>
</feature>
<dbReference type="OrthoDB" id="3251271at2759"/>
<sequence length="249" mass="27911">MAASSKKVGLSKGLMALGFMQRGPAVSQTEPAKPVVVEDGKWELGSAMQESWGQDTSIPQTVTYEESYLPFLTPEHASTSRLAPGGGGRKSFGRFNKSLETRPEEEELAADMMPEPESSHEEERDKLPRARKLVVNPASLISAEQVRRPWDQRTGEEVGRRKGGRREQRDGRGDSVSVDERTRGGEGRYRPRSPIGAPGASEDRTVRKNGKKRSRVEDEDKEEDTHSRREKKPKKDKQKEKNKGKQRSE</sequence>
<evidence type="ECO:0000313" key="2">
    <source>
        <dbReference type="EMBL" id="EJU02988.1"/>
    </source>
</evidence>
<feature type="compositionally biased region" description="Basic and acidic residues" evidence="1">
    <location>
        <begin position="117"/>
        <end position="128"/>
    </location>
</feature>
<reference evidence="2 3" key="1">
    <citation type="journal article" date="2012" name="Science">
        <title>The Paleozoic origin of enzymatic lignin decomposition reconstructed from 31 fungal genomes.</title>
        <authorList>
            <person name="Floudas D."/>
            <person name="Binder M."/>
            <person name="Riley R."/>
            <person name="Barry K."/>
            <person name="Blanchette R.A."/>
            <person name="Henrissat B."/>
            <person name="Martinez A.T."/>
            <person name="Otillar R."/>
            <person name="Spatafora J.W."/>
            <person name="Yadav J.S."/>
            <person name="Aerts A."/>
            <person name="Benoit I."/>
            <person name="Boyd A."/>
            <person name="Carlson A."/>
            <person name="Copeland A."/>
            <person name="Coutinho P.M."/>
            <person name="de Vries R.P."/>
            <person name="Ferreira P."/>
            <person name="Findley K."/>
            <person name="Foster B."/>
            <person name="Gaskell J."/>
            <person name="Glotzer D."/>
            <person name="Gorecki P."/>
            <person name="Heitman J."/>
            <person name="Hesse C."/>
            <person name="Hori C."/>
            <person name="Igarashi K."/>
            <person name="Jurgens J.A."/>
            <person name="Kallen N."/>
            <person name="Kersten P."/>
            <person name="Kohler A."/>
            <person name="Kuees U."/>
            <person name="Kumar T.K.A."/>
            <person name="Kuo A."/>
            <person name="LaButti K."/>
            <person name="Larrondo L.F."/>
            <person name="Lindquist E."/>
            <person name="Ling A."/>
            <person name="Lombard V."/>
            <person name="Lucas S."/>
            <person name="Lundell T."/>
            <person name="Martin R."/>
            <person name="McLaughlin D.J."/>
            <person name="Morgenstern I."/>
            <person name="Morin E."/>
            <person name="Murat C."/>
            <person name="Nagy L.G."/>
            <person name="Nolan M."/>
            <person name="Ohm R.A."/>
            <person name="Patyshakuliyeva A."/>
            <person name="Rokas A."/>
            <person name="Ruiz-Duenas F.J."/>
            <person name="Sabat G."/>
            <person name="Salamov A."/>
            <person name="Samejima M."/>
            <person name="Schmutz J."/>
            <person name="Slot J.C."/>
            <person name="St John F."/>
            <person name="Stenlid J."/>
            <person name="Sun H."/>
            <person name="Sun S."/>
            <person name="Syed K."/>
            <person name="Tsang A."/>
            <person name="Wiebenga A."/>
            <person name="Young D."/>
            <person name="Pisabarro A."/>
            <person name="Eastwood D.C."/>
            <person name="Martin F."/>
            <person name="Cullen D."/>
            <person name="Grigoriev I.V."/>
            <person name="Hibbett D.S."/>
        </authorList>
    </citation>
    <scope>NUCLEOTIDE SEQUENCE [LARGE SCALE GENOMIC DNA]</scope>
    <source>
        <strain evidence="2 3">DJM-731 SS1</strain>
    </source>
</reference>